<dbReference type="Proteomes" id="UP001498476">
    <property type="component" value="Unassembled WGS sequence"/>
</dbReference>
<dbReference type="InterPro" id="IPR051908">
    <property type="entry name" value="Ribosomal_N-acetyltransferase"/>
</dbReference>
<keyword evidence="3" id="KW-1185">Reference proteome</keyword>
<dbReference type="Gene3D" id="3.40.630.30">
    <property type="match status" value="1"/>
</dbReference>
<dbReference type="PANTHER" id="PTHR43441:SF2">
    <property type="entry name" value="FAMILY ACETYLTRANSFERASE, PUTATIVE (AFU_ORTHOLOGUE AFUA_7G00850)-RELATED"/>
    <property type="match status" value="1"/>
</dbReference>
<dbReference type="EMBL" id="JAZAVJ010000094">
    <property type="protein sequence ID" value="KAK7414852.1"/>
    <property type="molecule type" value="Genomic_DNA"/>
</dbReference>
<organism evidence="2 3">
    <name type="scientific">Neonectria punicea</name>
    <dbReference type="NCBI Taxonomy" id="979145"/>
    <lineage>
        <taxon>Eukaryota</taxon>
        <taxon>Fungi</taxon>
        <taxon>Dikarya</taxon>
        <taxon>Ascomycota</taxon>
        <taxon>Pezizomycotina</taxon>
        <taxon>Sordariomycetes</taxon>
        <taxon>Hypocreomycetidae</taxon>
        <taxon>Hypocreales</taxon>
        <taxon>Nectriaceae</taxon>
        <taxon>Neonectria</taxon>
    </lineage>
</organism>
<sequence length="237" mass="27104">MDLPVGPLVPPKSAPRPSRISLHGRYISLVPLQPAHAPALYKHLGGEENGHRWTYMFGGPFLDPKEWQDTIDAWTNSADPFYFTVLSGPESDPTSEPVGMMAYLSIVPDHRRIELGCIILGEVLKQTRGASEAFYLLIKHAFEDLDYLRVEWKANHLNKPSLAAAERLGFVYEGIFRKHMIIKGRRRDTAWFSITDEEWPVVRQGLESWLSEDNFDEQGKQRKRLQEIRQSLDTSTS</sequence>
<comment type="caution">
    <text evidence="2">The sequence shown here is derived from an EMBL/GenBank/DDBJ whole genome shotgun (WGS) entry which is preliminary data.</text>
</comment>
<dbReference type="InterPro" id="IPR016181">
    <property type="entry name" value="Acyl_CoA_acyltransferase"/>
</dbReference>
<dbReference type="InterPro" id="IPR000182">
    <property type="entry name" value="GNAT_dom"/>
</dbReference>
<protein>
    <recommendedName>
        <fullName evidence="1">N-acetyltransferase domain-containing protein</fullName>
    </recommendedName>
</protein>
<evidence type="ECO:0000313" key="3">
    <source>
        <dbReference type="Proteomes" id="UP001498476"/>
    </source>
</evidence>
<evidence type="ECO:0000313" key="2">
    <source>
        <dbReference type="EMBL" id="KAK7414852.1"/>
    </source>
</evidence>
<feature type="domain" description="N-acetyltransferase" evidence="1">
    <location>
        <begin position="29"/>
        <end position="171"/>
    </location>
</feature>
<dbReference type="PANTHER" id="PTHR43441">
    <property type="entry name" value="RIBOSOMAL-PROTEIN-SERINE ACETYLTRANSFERASE"/>
    <property type="match status" value="1"/>
</dbReference>
<accession>A0ABR1H1B2</accession>
<dbReference type="Pfam" id="PF13302">
    <property type="entry name" value="Acetyltransf_3"/>
    <property type="match status" value="1"/>
</dbReference>
<name>A0ABR1H1B2_9HYPO</name>
<gene>
    <name evidence="2" type="ORF">QQX98_006367</name>
</gene>
<dbReference type="SUPFAM" id="SSF55729">
    <property type="entry name" value="Acyl-CoA N-acyltransferases (Nat)"/>
    <property type="match status" value="1"/>
</dbReference>
<reference evidence="2 3" key="1">
    <citation type="journal article" date="2025" name="Microbiol. Resour. Announc.">
        <title>Draft genome sequences for Neonectria magnoliae and Neonectria punicea, canker pathogens of Liriodendron tulipifera and Acer saccharum in West Virginia.</title>
        <authorList>
            <person name="Petronek H.M."/>
            <person name="Kasson M.T."/>
            <person name="Metheny A.M."/>
            <person name="Stauder C.M."/>
            <person name="Lovett B."/>
            <person name="Lynch S.C."/>
            <person name="Garnas J.R."/>
            <person name="Kasson L.R."/>
            <person name="Stajich J.E."/>
        </authorList>
    </citation>
    <scope>NUCLEOTIDE SEQUENCE [LARGE SCALE GENOMIC DNA]</scope>
    <source>
        <strain evidence="2 3">NRRL 64653</strain>
    </source>
</reference>
<evidence type="ECO:0000259" key="1">
    <source>
        <dbReference type="Pfam" id="PF13302"/>
    </source>
</evidence>
<proteinExistence type="predicted"/>